<feature type="region of interest" description="Disordered" evidence="2">
    <location>
        <begin position="307"/>
        <end position="326"/>
    </location>
</feature>
<evidence type="ECO:0000313" key="5">
    <source>
        <dbReference type="Proteomes" id="UP001208570"/>
    </source>
</evidence>
<keyword evidence="1" id="KW-0863">Zinc-finger</keyword>
<dbReference type="EMBL" id="JAODUP010000079">
    <property type="protein sequence ID" value="KAK2163453.1"/>
    <property type="molecule type" value="Genomic_DNA"/>
</dbReference>
<dbReference type="Proteomes" id="UP001208570">
    <property type="component" value="Unassembled WGS sequence"/>
</dbReference>
<keyword evidence="5" id="KW-1185">Reference proteome</keyword>
<feature type="compositionally biased region" description="Polar residues" evidence="2">
    <location>
        <begin position="427"/>
        <end position="447"/>
    </location>
</feature>
<feature type="compositionally biased region" description="Polar residues" evidence="2">
    <location>
        <begin position="86"/>
        <end position="97"/>
    </location>
</feature>
<proteinExistence type="predicted"/>
<dbReference type="SMART" id="SM00355">
    <property type="entry name" value="ZnF_C2H2"/>
    <property type="match status" value="1"/>
</dbReference>
<dbReference type="PROSITE" id="PS50157">
    <property type="entry name" value="ZINC_FINGER_C2H2_2"/>
    <property type="match status" value="1"/>
</dbReference>
<feature type="region of interest" description="Disordered" evidence="2">
    <location>
        <begin position="58"/>
        <end position="102"/>
    </location>
</feature>
<protein>
    <recommendedName>
        <fullName evidence="3">C2H2-type domain-containing protein</fullName>
    </recommendedName>
</protein>
<evidence type="ECO:0000256" key="1">
    <source>
        <dbReference type="PROSITE-ProRule" id="PRU00042"/>
    </source>
</evidence>
<evidence type="ECO:0000259" key="3">
    <source>
        <dbReference type="PROSITE" id="PS50157"/>
    </source>
</evidence>
<dbReference type="GO" id="GO:0008270">
    <property type="term" value="F:zinc ion binding"/>
    <property type="evidence" value="ECO:0007669"/>
    <property type="project" value="UniProtKB-KW"/>
</dbReference>
<dbReference type="InterPro" id="IPR013087">
    <property type="entry name" value="Znf_C2H2_type"/>
</dbReference>
<feature type="compositionally biased region" description="Basic and acidic residues" evidence="2">
    <location>
        <begin position="58"/>
        <end position="71"/>
    </location>
</feature>
<dbReference type="PROSITE" id="PS00028">
    <property type="entry name" value="ZINC_FINGER_C2H2_1"/>
    <property type="match status" value="1"/>
</dbReference>
<reference evidence="4" key="1">
    <citation type="journal article" date="2023" name="Mol. Biol. Evol.">
        <title>Third-Generation Sequencing Reveals the Adaptive Role of the Epigenome in Three Deep-Sea Polychaetes.</title>
        <authorList>
            <person name="Perez M."/>
            <person name="Aroh O."/>
            <person name="Sun Y."/>
            <person name="Lan Y."/>
            <person name="Juniper S.K."/>
            <person name="Young C.R."/>
            <person name="Angers B."/>
            <person name="Qian P.Y."/>
        </authorList>
    </citation>
    <scope>NUCLEOTIDE SEQUENCE</scope>
    <source>
        <strain evidence="4">P08H-3</strain>
    </source>
</reference>
<name>A0AAD9K3M4_9ANNE</name>
<comment type="caution">
    <text evidence="4">The sequence shown here is derived from an EMBL/GenBank/DDBJ whole genome shotgun (WGS) entry which is preliminary data.</text>
</comment>
<feature type="domain" description="C2H2-type" evidence="3">
    <location>
        <begin position="611"/>
        <end position="639"/>
    </location>
</feature>
<dbReference type="AlphaFoldDB" id="A0AAD9K3M4"/>
<keyword evidence="1" id="KW-0479">Metal-binding</keyword>
<keyword evidence="1" id="KW-0862">Zinc</keyword>
<evidence type="ECO:0000313" key="4">
    <source>
        <dbReference type="EMBL" id="KAK2163453.1"/>
    </source>
</evidence>
<feature type="compositionally biased region" description="Polar residues" evidence="2">
    <location>
        <begin position="307"/>
        <end position="319"/>
    </location>
</feature>
<evidence type="ECO:0000256" key="2">
    <source>
        <dbReference type="SAM" id="MobiDB-lite"/>
    </source>
</evidence>
<feature type="compositionally biased region" description="Low complexity" evidence="2">
    <location>
        <begin position="72"/>
        <end position="81"/>
    </location>
</feature>
<sequence length="639" mass="68831">MSVSKNDQLRSLLKDTVTLMCKSVAYKQELRIEALVGVTIDSKEVILVGFNELLNHDDDGGLKNKSSDESKTSSSSSIVKSGQGKDLTNSRQTTQTAIKRCHQSKFSNNAKVNKSVKTDQVGDVIICEERPSPKRHLADKHGKTSKTHHKDDDLIYVGKESYSLVTGNFVKEEQSPIETVITGRKKKRKVVPSQTKPRIQNSQITSQAVTLPSASVGLNTQAAVTTFSGPQPKLVGIPKKTRRSKSVRYVVSDGVNGSHVAPIRQSNGSAEDHDVYILTSAPDLSPITVTPTSRIQCSQSDIKTHTMSSASTVRQSHVAMSTPVRDSTHVSWMTPVAHAMTGSQQTSVSHVTHLREAASASQVGTVSPESFLVLSSGGMVDPINISPRNSLATHTIISATSKEPLMPNLIPISTTPMAMPVSQTDHVTKSTSPLSHTDPVTMSSAPISQMDPVTMSTTPVSQTDHFAMSSAPISQMDPVTMFSAPINQRGPVTMSTAPVSQTDPVTMSTSVYQPALDSQGDPITISMLDNQSTPFSISEPISQSVPFTMSASINQSVPVSMSVSVNEATSSPQQSLIPTTVSTERECALQDEVQKSNEKQHRKGGRRATLVQCMVCGKEFRGAGMLRRHLKQKHDDPGN</sequence>
<feature type="region of interest" description="Disordered" evidence="2">
    <location>
        <begin position="427"/>
        <end position="458"/>
    </location>
</feature>
<organism evidence="4 5">
    <name type="scientific">Paralvinella palmiformis</name>
    <dbReference type="NCBI Taxonomy" id="53620"/>
    <lineage>
        <taxon>Eukaryota</taxon>
        <taxon>Metazoa</taxon>
        <taxon>Spiralia</taxon>
        <taxon>Lophotrochozoa</taxon>
        <taxon>Annelida</taxon>
        <taxon>Polychaeta</taxon>
        <taxon>Sedentaria</taxon>
        <taxon>Canalipalpata</taxon>
        <taxon>Terebellida</taxon>
        <taxon>Terebelliformia</taxon>
        <taxon>Alvinellidae</taxon>
        <taxon>Paralvinella</taxon>
    </lineage>
</organism>
<accession>A0AAD9K3M4</accession>
<gene>
    <name evidence="4" type="ORF">LSH36_79g05012</name>
</gene>